<gene>
    <name evidence="2" type="ORF">EYF80_044852</name>
</gene>
<proteinExistence type="predicted"/>
<reference evidence="2 3" key="1">
    <citation type="submission" date="2019-03" db="EMBL/GenBank/DDBJ databases">
        <title>First draft genome of Liparis tanakae, snailfish: a comprehensive survey of snailfish specific genes.</title>
        <authorList>
            <person name="Kim W."/>
            <person name="Song I."/>
            <person name="Jeong J.-H."/>
            <person name="Kim D."/>
            <person name="Kim S."/>
            <person name="Ryu S."/>
            <person name="Song J.Y."/>
            <person name="Lee S.K."/>
        </authorList>
    </citation>
    <scope>NUCLEOTIDE SEQUENCE [LARGE SCALE GENOMIC DNA]</scope>
    <source>
        <tissue evidence="2">Muscle</tissue>
    </source>
</reference>
<sequence>MKTGPGAQRTAVHVPGVVPVSGVCAPCAIASGRRHAGRLHRRALCSPPGRLVNGGVRRSSRDAGSAFEETKLVEPRNESSPPRSLEGSRGRRSGGRGAGRGVLAVTVGG</sequence>
<comment type="caution">
    <text evidence="2">The sequence shown here is derived from an EMBL/GenBank/DDBJ whole genome shotgun (WGS) entry which is preliminary data.</text>
</comment>
<name>A0A4Z2FVN1_9TELE</name>
<feature type="compositionally biased region" description="Low complexity" evidence="1">
    <location>
        <begin position="78"/>
        <end position="87"/>
    </location>
</feature>
<feature type="region of interest" description="Disordered" evidence="1">
    <location>
        <begin position="47"/>
        <end position="109"/>
    </location>
</feature>
<dbReference type="EMBL" id="SRLO01000875">
    <property type="protein sequence ID" value="TNN44960.1"/>
    <property type="molecule type" value="Genomic_DNA"/>
</dbReference>
<evidence type="ECO:0000313" key="2">
    <source>
        <dbReference type="EMBL" id="TNN44960.1"/>
    </source>
</evidence>
<feature type="compositionally biased region" description="Basic and acidic residues" evidence="1">
    <location>
        <begin position="68"/>
        <end position="77"/>
    </location>
</feature>
<accession>A0A4Z2FVN1</accession>
<evidence type="ECO:0000256" key="1">
    <source>
        <dbReference type="SAM" id="MobiDB-lite"/>
    </source>
</evidence>
<protein>
    <submittedName>
        <fullName evidence="2">Uncharacterized protein</fullName>
    </submittedName>
</protein>
<dbReference type="AlphaFoldDB" id="A0A4Z2FVN1"/>
<organism evidence="2 3">
    <name type="scientific">Liparis tanakae</name>
    <name type="common">Tanaka's snailfish</name>
    <dbReference type="NCBI Taxonomy" id="230148"/>
    <lineage>
        <taxon>Eukaryota</taxon>
        <taxon>Metazoa</taxon>
        <taxon>Chordata</taxon>
        <taxon>Craniata</taxon>
        <taxon>Vertebrata</taxon>
        <taxon>Euteleostomi</taxon>
        <taxon>Actinopterygii</taxon>
        <taxon>Neopterygii</taxon>
        <taxon>Teleostei</taxon>
        <taxon>Neoteleostei</taxon>
        <taxon>Acanthomorphata</taxon>
        <taxon>Eupercaria</taxon>
        <taxon>Perciformes</taxon>
        <taxon>Cottioidei</taxon>
        <taxon>Cottales</taxon>
        <taxon>Liparidae</taxon>
        <taxon>Liparis</taxon>
    </lineage>
</organism>
<keyword evidence="3" id="KW-1185">Reference proteome</keyword>
<evidence type="ECO:0000313" key="3">
    <source>
        <dbReference type="Proteomes" id="UP000314294"/>
    </source>
</evidence>
<dbReference type="Proteomes" id="UP000314294">
    <property type="component" value="Unassembled WGS sequence"/>
</dbReference>